<dbReference type="VEuPathDB" id="FungiDB:FOZG_06300"/>
<organism evidence="1">
    <name type="scientific">Fusarium oxysporum Fo47</name>
    <dbReference type="NCBI Taxonomy" id="660027"/>
    <lineage>
        <taxon>Eukaryota</taxon>
        <taxon>Fungi</taxon>
        <taxon>Dikarya</taxon>
        <taxon>Ascomycota</taxon>
        <taxon>Pezizomycotina</taxon>
        <taxon>Sordariomycetes</taxon>
        <taxon>Hypocreomycetidae</taxon>
        <taxon>Hypocreales</taxon>
        <taxon>Nectriaceae</taxon>
        <taxon>Fusarium</taxon>
        <taxon>Fusarium oxysporum species complex</taxon>
    </lineage>
</organism>
<dbReference type="Proteomes" id="UP000030766">
    <property type="component" value="Unassembled WGS sequence"/>
</dbReference>
<dbReference type="EMBL" id="JH717898">
    <property type="protein sequence ID" value="EWZ46117.1"/>
    <property type="molecule type" value="Genomic_DNA"/>
</dbReference>
<gene>
    <name evidence="1" type="ORF">FOZG_06300</name>
</gene>
<dbReference type="HOGENOM" id="CLU_2996590_0_0_1"/>
<sequence>MSSNAIGTGLRGREGVLAFGNESLESRVPMEDYCRGPARELFSVDYAALPRFGTPPP</sequence>
<dbReference type="AlphaFoldDB" id="W9KNU1"/>
<reference evidence="1" key="2">
    <citation type="submission" date="2012-06" db="EMBL/GenBank/DDBJ databases">
        <title>Annotation of the Genome Sequence of Fusarium oxysporum Fo47.</title>
        <authorList>
            <consortium name="The Broad Institute Genomics Platform"/>
            <person name="Ma L.-J."/>
            <person name="Corby-Kistler H."/>
            <person name="Broz K."/>
            <person name="Gale L.R."/>
            <person name="Jonkers W."/>
            <person name="O'Donnell K."/>
            <person name="Ploetz R."/>
            <person name="Steinberg C."/>
            <person name="Schwartz D.C."/>
            <person name="VanEtten H."/>
            <person name="Zhou S."/>
            <person name="Young S.K."/>
            <person name="Zeng Q."/>
            <person name="Gargeya S."/>
            <person name="Fitzgerald M."/>
            <person name="Abouelleil A."/>
            <person name="Alvarado L."/>
            <person name="Chapman S.B."/>
            <person name="Gainer-Dewar J."/>
            <person name="Goldberg J."/>
            <person name="Griggs A."/>
            <person name="Gujja S."/>
            <person name="Hansen M."/>
            <person name="Howarth C."/>
            <person name="Imamovic A."/>
            <person name="Ireland A."/>
            <person name="Larimer J."/>
            <person name="McCowan C."/>
            <person name="Murphy C."/>
            <person name="Pearson M."/>
            <person name="Poon T.W."/>
            <person name="Priest M."/>
            <person name="Roberts A."/>
            <person name="Saif S."/>
            <person name="Shea T."/>
            <person name="Sykes S."/>
            <person name="Wortman J."/>
            <person name="Nusbaum C."/>
            <person name="Birren B."/>
        </authorList>
    </citation>
    <scope>NUCLEOTIDE SEQUENCE</scope>
    <source>
        <strain evidence="1">Fo47</strain>
    </source>
</reference>
<accession>W9KNU1</accession>
<name>W9KNU1_FUSOX</name>
<reference evidence="1" key="1">
    <citation type="submission" date="2011-06" db="EMBL/GenBank/DDBJ databases">
        <title>The Genome Sequence of Fusarium oxysporum Fo47.</title>
        <authorList>
            <consortium name="The Broad Institute Genome Sequencing Platform"/>
            <person name="Ma L.-J."/>
            <person name="Gale L.R."/>
            <person name="Schwartz D.C."/>
            <person name="Zhou S."/>
            <person name="Corby-Kistler H."/>
            <person name="Young S.K."/>
            <person name="Zeng Q."/>
            <person name="Gargeya S."/>
            <person name="Fitzgerald M."/>
            <person name="Haas B."/>
            <person name="Abouelleil A."/>
            <person name="Alvarado L."/>
            <person name="Arachchi H.M."/>
            <person name="Berlin A."/>
            <person name="Brown A."/>
            <person name="Chapman S.B."/>
            <person name="Chen Z."/>
            <person name="Dunbar C."/>
            <person name="Freedman E."/>
            <person name="Gearin G."/>
            <person name="Gellesch M."/>
            <person name="Goldberg J."/>
            <person name="Griggs A."/>
            <person name="Gujja S."/>
            <person name="Heiman D."/>
            <person name="Howarth C."/>
            <person name="Larson L."/>
            <person name="Lui A."/>
            <person name="MacDonald P.J.P."/>
            <person name="Mehta T."/>
            <person name="Montmayeur A."/>
            <person name="Murphy C."/>
            <person name="Neiman D."/>
            <person name="Pearson M."/>
            <person name="Priest M."/>
            <person name="Roberts A."/>
            <person name="Saif S."/>
            <person name="Shea T."/>
            <person name="Shenoy N."/>
            <person name="Sisk P."/>
            <person name="Stolte C."/>
            <person name="Sykes S."/>
            <person name="Wortman J."/>
            <person name="Nusbaum C."/>
            <person name="Birren B."/>
        </authorList>
    </citation>
    <scope>NUCLEOTIDE SEQUENCE [LARGE SCALE GENOMIC DNA]</scope>
    <source>
        <strain evidence="1">Fo47</strain>
    </source>
</reference>
<evidence type="ECO:0000313" key="1">
    <source>
        <dbReference type="EMBL" id="EWZ46117.1"/>
    </source>
</evidence>
<protein>
    <submittedName>
        <fullName evidence="1">Uncharacterized protein</fullName>
    </submittedName>
</protein>
<proteinExistence type="predicted"/>